<accession>A0ABN7ACY7</accession>
<evidence type="ECO:0000313" key="1">
    <source>
        <dbReference type="EMBL" id="BES89024.1"/>
    </source>
</evidence>
<dbReference type="EMBL" id="AP028909">
    <property type="protein sequence ID" value="BES89024.1"/>
    <property type="molecule type" value="Genomic_DNA"/>
</dbReference>
<dbReference type="Proteomes" id="UP001307889">
    <property type="component" value="Chromosome 1"/>
</dbReference>
<proteinExistence type="predicted"/>
<evidence type="ECO:0000313" key="2">
    <source>
        <dbReference type="Proteomes" id="UP001307889"/>
    </source>
</evidence>
<sequence length="82" mass="9081">MVLKFRSYVRQTARATAGSVDGWSLPKGPSFLPVSETCSILLSATCLLLCSKLENFFCDARCHRPHLALYSQAKQKASQDET</sequence>
<gene>
    <name evidence="1" type="ORF">NTJ_01832</name>
</gene>
<keyword evidence="2" id="KW-1185">Reference proteome</keyword>
<organism evidence="1 2">
    <name type="scientific">Nesidiocoris tenuis</name>
    <dbReference type="NCBI Taxonomy" id="355587"/>
    <lineage>
        <taxon>Eukaryota</taxon>
        <taxon>Metazoa</taxon>
        <taxon>Ecdysozoa</taxon>
        <taxon>Arthropoda</taxon>
        <taxon>Hexapoda</taxon>
        <taxon>Insecta</taxon>
        <taxon>Pterygota</taxon>
        <taxon>Neoptera</taxon>
        <taxon>Paraneoptera</taxon>
        <taxon>Hemiptera</taxon>
        <taxon>Heteroptera</taxon>
        <taxon>Panheteroptera</taxon>
        <taxon>Cimicomorpha</taxon>
        <taxon>Miridae</taxon>
        <taxon>Dicyphina</taxon>
        <taxon>Nesidiocoris</taxon>
    </lineage>
</organism>
<name>A0ABN7ACY7_9HEMI</name>
<protein>
    <submittedName>
        <fullName evidence="1">Uncharacterized protein</fullName>
    </submittedName>
</protein>
<reference evidence="1 2" key="1">
    <citation type="submission" date="2023-09" db="EMBL/GenBank/DDBJ databases">
        <title>Nesidiocoris tenuis whole genome shotgun sequence.</title>
        <authorList>
            <person name="Shibata T."/>
            <person name="Shimoda M."/>
            <person name="Kobayashi T."/>
            <person name="Uehara T."/>
        </authorList>
    </citation>
    <scope>NUCLEOTIDE SEQUENCE [LARGE SCALE GENOMIC DNA]</scope>
    <source>
        <strain evidence="1 2">Japan</strain>
    </source>
</reference>